<proteinExistence type="inferred from homology"/>
<dbReference type="Pfam" id="PF03055">
    <property type="entry name" value="RPE65"/>
    <property type="match status" value="1"/>
</dbReference>
<comment type="similarity">
    <text evidence="2">Belongs to the carotenoid oxygenase family.</text>
</comment>
<evidence type="ECO:0000256" key="4">
    <source>
        <dbReference type="ARBA" id="ARBA00023004"/>
    </source>
</evidence>
<evidence type="ECO:0000256" key="1">
    <source>
        <dbReference type="ARBA" id="ARBA00001954"/>
    </source>
</evidence>
<dbReference type="InterPro" id="IPR004294">
    <property type="entry name" value="Carotenoid_Oase"/>
</dbReference>
<evidence type="ECO:0000313" key="6">
    <source>
        <dbReference type="Proteomes" id="UP001215598"/>
    </source>
</evidence>
<protein>
    <submittedName>
        <fullName evidence="5">Retinal pigment epithelial membrane protein-domain-containing protein</fullName>
    </submittedName>
</protein>
<accession>A0AAD7H879</accession>
<keyword evidence="6" id="KW-1185">Reference proteome</keyword>
<evidence type="ECO:0000313" key="5">
    <source>
        <dbReference type="EMBL" id="KAJ7714872.1"/>
    </source>
</evidence>
<comment type="cofactor">
    <cofactor evidence="1">
        <name>Fe(2+)</name>
        <dbReference type="ChEBI" id="CHEBI:29033"/>
    </cofactor>
</comment>
<evidence type="ECO:0000256" key="2">
    <source>
        <dbReference type="ARBA" id="ARBA00006787"/>
    </source>
</evidence>
<organism evidence="5 6">
    <name type="scientific">Mycena metata</name>
    <dbReference type="NCBI Taxonomy" id="1033252"/>
    <lineage>
        <taxon>Eukaryota</taxon>
        <taxon>Fungi</taxon>
        <taxon>Dikarya</taxon>
        <taxon>Basidiomycota</taxon>
        <taxon>Agaricomycotina</taxon>
        <taxon>Agaricomycetes</taxon>
        <taxon>Agaricomycetidae</taxon>
        <taxon>Agaricales</taxon>
        <taxon>Marasmiineae</taxon>
        <taxon>Mycenaceae</taxon>
        <taxon>Mycena</taxon>
    </lineage>
</organism>
<sequence length="174" mass="19269">FNTEIEHRDPIALEVTGTIPAYAAGTLLRTGPGSYKLATKDGEFACSHWFDGFAHLYRFELVPTDDGNCKVLYSLRRQIDQLIERVQKTRRLDGVTFSQKRDPCDTLFKKIKTVFESTIFRAAELVNVDVSISANVAGFPSPTLSEPLNEALTGIRGTSPCHSSLLTPHRAAQV</sequence>
<dbReference type="Proteomes" id="UP001215598">
    <property type="component" value="Unassembled WGS sequence"/>
</dbReference>
<evidence type="ECO:0000256" key="3">
    <source>
        <dbReference type="ARBA" id="ARBA00022723"/>
    </source>
</evidence>
<reference evidence="5" key="1">
    <citation type="submission" date="2023-03" db="EMBL/GenBank/DDBJ databases">
        <title>Massive genome expansion in bonnet fungi (Mycena s.s.) driven by repeated elements and novel gene families across ecological guilds.</title>
        <authorList>
            <consortium name="Lawrence Berkeley National Laboratory"/>
            <person name="Harder C.B."/>
            <person name="Miyauchi S."/>
            <person name="Viragh M."/>
            <person name="Kuo A."/>
            <person name="Thoen E."/>
            <person name="Andreopoulos B."/>
            <person name="Lu D."/>
            <person name="Skrede I."/>
            <person name="Drula E."/>
            <person name="Henrissat B."/>
            <person name="Morin E."/>
            <person name="Kohler A."/>
            <person name="Barry K."/>
            <person name="LaButti K."/>
            <person name="Morin E."/>
            <person name="Salamov A."/>
            <person name="Lipzen A."/>
            <person name="Mereny Z."/>
            <person name="Hegedus B."/>
            <person name="Baldrian P."/>
            <person name="Stursova M."/>
            <person name="Weitz H."/>
            <person name="Taylor A."/>
            <person name="Grigoriev I.V."/>
            <person name="Nagy L.G."/>
            <person name="Martin F."/>
            <person name="Kauserud H."/>
        </authorList>
    </citation>
    <scope>NUCLEOTIDE SEQUENCE</scope>
    <source>
        <strain evidence="5">CBHHK182m</strain>
    </source>
</reference>
<name>A0AAD7H879_9AGAR</name>
<dbReference type="AlphaFoldDB" id="A0AAD7H879"/>
<dbReference type="EMBL" id="JARKIB010000318">
    <property type="protein sequence ID" value="KAJ7714872.1"/>
    <property type="molecule type" value="Genomic_DNA"/>
</dbReference>
<keyword evidence="4" id="KW-0408">Iron</keyword>
<feature type="non-terminal residue" evidence="5">
    <location>
        <position position="1"/>
    </location>
</feature>
<dbReference type="GO" id="GO:0016702">
    <property type="term" value="F:oxidoreductase activity, acting on single donors with incorporation of molecular oxygen, incorporation of two atoms of oxygen"/>
    <property type="evidence" value="ECO:0007669"/>
    <property type="project" value="InterPro"/>
</dbReference>
<keyword evidence="3" id="KW-0479">Metal-binding</keyword>
<dbReference type="GO" id="GO:0046872">
    <property type="term" value="F:metal ion binding"/>
    <property type="evidence" value="ECO:0007669"/>
    <property type="project" value="UniProtKB-KW"/>
</dbReference>
<gene>
    <name evidence="5" type="ORF">B0H16DRAFT_1340379</name>
</gene>
<comment type="caution">
    <text evidence="5">The sequence shown here is derived from an EMBL/GenBank/DDBJ whole genome shotgun (WGS) entry which is preliminary data.</text>
</comment>